<comment type="caution">
    <text evidence="2">The sequence shown here is derived from an EMBL/GenBank/DDBJ whole genome shotgun (WGS) entry which is preliminary data.</text>
</comment>
<name>A0A2M7IPP9_9BACT</name>
<evidence type="ECO:0000313" key="2">
    <source>
        <dbReference type="EMBL" id="PIW97319.1"/>
    </source>
</evidence>
<organism evidence="2 3">
    <name type="scientific">Candidatus Kaiserbacteria bacterium CG_4_8_14_3_um_filter_38_9</name>
    <dbReference type="NCBI Taxonomy" id="1974599"/>
    <lineage>
        <taxon>Bacteria</taxon>
        <taxon>Candidatus Kaiseribacteriota</taxon>
    </lineage>
</organism>
<dbReference type="EMBL" id="PFHR01000013">
    <property type="protein sequence ID" value="PIW97319.1"/>
    <property type="molecule type" value="Genomic_DNA"/>
</dbReference>
<dbReference type="PROSITE" id="PS51462">
    <property type="entry name" value="NUDIX"/>
    <property type="match status" value="1"/>
</dbReference>
<accession>A0A2M7IPP9</accession>
<dbReference type="SUPFAM" id="SSF55811">
    <property type="entry name" value="Nudix"/>
    <property type="match status" value="1"/>
</dbReference>
<dbReference type="AlphaFoldDB" id="A0A2M7IPP9"/>
<feature type="domain" description="Nudix hydrolase" evidence="1">
    <location>
        <begin position="48"/>
        <end position="188"/>
    </location>
</feature>
<keyword evidence="2" id="KW-0378">Hydrolase</keyword>
<evidence type="ECO:0000313" key="3">
    <source>
        <dbReference type="Proteomes" id="UP000230837"/>
    </source>
</evidence>
<dbReference type="Proteomes" id="UP000230837">
    <property type="component" value="Unassembled WGS sequence"/>
</dbReference>
<protein>
    <submittedName>
        <fullName evidence="2">NUDIX hydrolase</fullName>
    </submittedName>
</protein>
<dbReference type="InterPro" id="IPR000086">
    <property type="entry name" value="NUDIX_hydrolase_dom"/>
</dbReference>
<dbReference type="Gene3D" id="3.90.79.10">
    <property type="entry name" value="Nucleoside Triphosphate Pyrophosphohydrolase"/>
    <property type="match status" value="1"/>
</dbReference>
<evidence type="ECO:0000259" key="1">
    <source>
        <dbReference type="PROSITE" id="PS51462"/>
    </source>
</evidence>
<dbReference type="GO" id="GO:0016787">
    <property type="term" value="F:hydrolase activity"/>
    <property type="evidence" value="ECO:0007669"/>
    <property type="project" value="UniProtKB-KW"/>
</dbReference>
<reference evidence="3" key="1">
    <citation type="submission" date="2017-09" db="EMBL/GenBank/DDBJ databases">
        <title>Depth-based differentiation of microbial function through sediment-hosted aquifers and enrichment of novel symbionts in the deep terrestrial subsurface.</title>
        <authorList>
            <person name="Probst A.J."/>
            <person name="Ladd B."/>
            <person name="Jarett J.K."/>
            <person name="Geller-Mcgrath D.E."/>
            <person name="Sieber C.M.K."/>
            <person name="Emerson J.B."/>
            <person name="Anantharaman K."/>
            <person name="Thomas B.C."/>
            <person name="Malmstrom R."/>
            <person name="Stieglmeier M."/>
            <person name="Klingl A."/>
            <person name="Woyke T."/>
            <person name="Ryan C.M."/>
            <person name="Banfield J.F."/>
        </authorList>
    </citation>
    <scope>NUCLEOTIDE SEQUENCE [LARGE SCALE GENOMIC DNA]</scope>
</reference>
<gene>
    <name evidence="2" type="ORF">COZ82_00205</name>
</gene>
<dbReference type="InterPro" id="IPR015797">
    <property type="entry name" value="NUDIX_hydrolase-like_dom_sf"/>
</dbReference>
<proteinExistence type="predicted"/>
<sequence>MFFLEIYPKKILFNTLTNYNMEEQVDTYNDRYEHIGTASKKAVHKTGQWHRSFICMLINPEKKTMILQCKVENLYNFDRPDYVDFTAGGHYQVGESIEDGIRELREEVGIKASFSELIPLGVRQTAHTINDSFIEYEFQHIFLYSTTQTLDGFTLEKTEVKSLVELDIQEGIDLLLGKKDEVTATSIAVIGEKKVQKNITLTRKEFVPSYITKDKIFVRLFIAAKRFIDGDTPEEIFV</sequence>
<dbReference type="CDD" id="cd04692">
    <property type="entry name" value="NUDIX_Hydrolase"/>
    <property type="match status" value="1"/>
</dbReference>
<dbReference type="Pfam" id="PF00293">
    <property type="entry name" value="NUDIX"/>
    <property type="match status" value="1"/>
</dbReference>